<protein>
    <recommendedName>
        <fullName evidence="4">Lactococcin 972 family bacteriocin</fullName>
    </recommendedName>
</protein>
<accession>K9EVE5</accession>
<reference evidence="2 3" key="1">
    <citation type="submission" date="2012-09" db="EMBL/GenBank/DDBJ databases">
        <title>The Genome Sequence of Alloiococcus otitis ATCC 51267.</title>
        <authorList>
            <consortium name="The Broad Institute Genome Sequencing Platform"/>
            <person name="Earl A."/>
            <person name="Ward D."/>
            <person name="Feldgarden M."/>
            <person name="Gevers D."/>
            <person name="Huys G."/>
            <person name="Walker B."/>
            <person name="Young S.K."/>
            <person name="Zeng Q."/>
            <person name="Gargeya S."/>
            <person name="Fitzgerald M."/>
            <person name="Haas B."/>
            <person name="Abouelleil A."/>
            <person name="Alvarado L."/>
            <person name="Arachchi H.M."/>
            <person name="Berlin A.M."/>
            <person name="Chapman S.B."/>
            <person name="Goldberg J."/>
            <person name="Griggs A."/>
            <person name="Gujja S."/>
            <person name="Hansen M."/>
            <person name="Howarth C."/>
            <person name="Imamovic A."/>
            <person name="Larimer J."/>
            <person name="McCowen C."/>
            <person name="Montmayeur A."/>
            <person name="Murphy C."/>
            <person name="Neiman D."/>
            <person name="Pearson M."/>
            <person name="Priest M."/>
            <person name="Roberts A."/>
            <person name="Saif S."/>
            <person name="Shea T."/>
            <person name="Sisk P."/>
            <person name="Sykes S."/>
            <person name="Wortman J."/>
            <person name="Nusbaum C."/>
            <person name="Birren B."/>
        </authorList>
    </citation>
    <scope>NUCLEOTIDE SEQUENCE [LARGE SCALE GENOMIC DNA]</scope>
    <source>
        <strain evidence="2 3">ATCC 51267</strain>
    </source>
</reference>
<dbReference type="eggNOG" id="ENOG5032WDN">
    <property type="taxonomic scope" value="Bacteria"/>
</dbReference>
<dbReference type="AlphaFoldDB" id="K9EVE5"/>
<keyword evidence="3" id="KW-1185">Reference proteome</keyword>
<keyword evidence="1" id="KW-0732">Signal</keyword>
<name>K9EVE5_9LACT</name>
<dbReference type="RefSeq" id="WP_003778377.1">
    <property type="nucleotide sequence ID" value="NZ_JH992960.1"/>
</dbReference>
<dbReference type="EMBL" id="AGXA01000022">
    <property type="protein sequence ID" value="EKU93195.1"/>
    <property type="molecule type" value="Genomic_DNA"/>
</dbReference>
<dbReference type="STRING" id="883081.HMPREF9698_01356"/>
<dbReference type="OrthoDB" id="2225429at2"/>
<feature type="chain" id="PRO_5003929896" description="Lactococcin 972 family bacteriocin" evidence="1">
    <location>
        <begin position="24"/>
        <end position="126"/>
    </location>
</feature>
<feature type="signal peptide" evidence="1">
    <location>
        <begin position="1"/>
        <end position="23"/>
    </location>
</feature>
<comment type="caution">
    <text evidence="2">The sequence shown here is derived from an EMBL/GenBank/DDBJ whole genome shotgun (WGS) entry which is preliminary data.</text>
</comment>
<evidence type="ECO:0000313" key="2">
    <source>
        <dbReference type="EMBL" id="EKU93195.1"/>
    </source>
</evidence>
<dbReference type="Gene3D" id="2.60.40.2850">
    <property type="match status" value="1"/>
</dbReference>
<dbReference type="HOGENOM" id="CLU_1969245_0_0_9"/>
<gene>
    <name evidence="2" type="ORF">HMPREF9698_01356</name>
</gene>
<organism evidence="2 3">
    <name type="scientific">Alloiococcus otitis ATCC 51267</name>
    <dbReference type="NCBI Taxonomy" id="883081"/>
    <lineage>
        <taxon>Bacteria</taxon>
        <taxon>Bacillati</taxon>
        <taxon>Bacillota</taxon>
        <taxon>Bacilli</taxon>
        <taxon>Lactobacillales</taxon>
        <taxon>Carnobacteriaceae</taxon>
        <taxon>Alloiococcus</taxon>
    </lineage>
</organism>
<proteinExistence type="predicted"/>
<evidence type="ECO:0008006" key="4">
    <source>
        <dbReference type="Google" id="ProtNLM"/>
    </source>
</evidence>
<dbReference type="InterPro" id="IPR006540">
    <property type="entry name" value="Lactococcin_972"/>
</dbReference>
<sequence>MKKILTTILLSATLLNTGLVVSAKDNQIPYVEGLGYETDIIQQETSTVTLYKTDSGWKDFLGGRWSHGVNERYVWSKYDHNSKTHKTTVQGAGGKLSYSGWTKPGKRASASWEKALFGNKAWADVK</sequence>
<dbReference type="Pfam" id="PF09683">
    <property type="entry name" value="Lactococcin_972"/>
    <property type="match status" value="1"/>
</dbReference>
<evidence type="ECO:0000256" key="1">
    <source>
        <dbReference type="SAM" id="SignalP"/>
    </source>
</evidence>
<dbReference type="Proteomes" id="UP000009875">
    <property type="component" value="Unassembled WGS sequence"/>
</dbReference>
<evidence type="ECO:0000313" key="3">
    <source>
        <dbReference type="Proteomes" id="UP000009875"/>
    </source>
</evidence>